<accession>A0A7T7WI35</accession>
<feature type="transmembrane region" description="Helical" evidence="1">
    <location>
        <begin position="177"/>
        <end position="206"/>
    </location>
</feature>
<feature type="transmembrane region" description="Helical" evidence="1">
    <location>
        <begin position="218"/>
        <end position="236"/>
    </location>
</feature>
<reference evidence="2 3" key="1">
    <citation type="submission" date="2020-08" db="EMBL/GenBank/DDBJ databases">
        <title>Emergence of ISAba1-mediated novel tet(X) in Acinetobacter variabilis from a chicken farm.</title>
        <authorList>
            <person name="Peng K."/>
            <person name="Li R."/>
        </authorList>
    </citation>
    <scope>NUCLEOTIDE SEQUENCE [LARGE SCALE GENOMIC DNA]</scope>
    <source>
        <strain evidence="2 3">XM9F202-2</strain>
    </source>
</reference>
<feature type="transmembrane region" description="Helical" evidence="1">
    <location>
        <begin position="91"/>
        <end position="118"/>
    </location>
</feature>
<proteinExistence type="predicted"/>
<sequence>MLSSSALQLISAFLVFVVGLFIISGVRKYLDSNLKRALLLYIWHTMLCMVYFWYMFYKGGDSIGYFTRASFYGFDNEFGLGTAGVTYLTTYLVQILGLSFLGCFLVFNIFGSIGLIAFDSTLKHATQKSSRHLKLLASVIVFLPSVSFWSSALGKDSISFMSACLALWAALNFKKRIILFIVAVLAMLLVRPHIAAAMVAAYALAFIFDQRISIIQRLFIGSIAIISSAVVVPLAMQYAGLGDAQNAADIEAYIEQRQGHNLEGGSSVDISSMSLPMQLFTYLFRPLPFEANSIFALAASVDNIILLFLFILGAIAIFKKSKPLVESNRAFLWIYTMMVLFILATTTANLGIAMRQKWMFAPILIFLLISVIRPRKIRAKV</sequence>
<evidence type="ECO:0000313" key="3">
    <source>
        <dbReference type="Proteomes" id="UP000596079"/>
    </source>
</evidence>
<keyword evidence="1" id="KW-0472">Membrane</keyword>
<feature type="transmembrane region" description="Helical" evidence="1">
    <location>
        <begin position="38"/>
        <end position="56"/>
    </location>
</feature>
<organism evidence="2 3">
    <name type="scientific">Acinetobacter variabilis</name>
    <dbReference type="NCBI Taxonomy" id="70346"/>
    <lineage>
        <taxon>Bacteria</taxon>
        <taxon>Pseudomonadati</taxon>
        <taxon>Pseudomonadota</taxon>
        <taxon>Gammaproteobacteria</taxon>
        <taxon>Moraxellales</taxon>
        <taxon>Moraxellaceae</taxon>
        <taxon>Acinetobacter</taxon>
    </lineage>
</organism>
<protein>
    <recommendedName>
        <fullName evidence="4">Glycosyltransferase RgtA/B/C/D-like domain-containing protein</fullName>
    </recommendedName>
</protein>
<dbReference type="AlphaFoldDB" id="A0A7T7WI35"/>
<evidence type="ECO:0008006" key="4">
    <source>
        <dbReference type="Google" id="ProtNLM"/>
    </source>
</evidence>
<dbReference type="Proteomes" id="UP000596079">
    <property type="component" value="Chromosome"/>
</dbReference>
<feature type="transmembrane region" description="Helical" evidence="1">
    <location>
        <begin position="358"/>
        <end position="374"/>
    </location>
</feature>
<evidence type="ECO:0000313" key="2">
    <source>
        <dbReference type="EMBL" id="QQN88039.1"/>
    </source>
</evidence>
<feature type="transmembrane region" description="Helical" evidence="1">
    <location>
        <begin position="330"/>
        <end position="352"/>
    </location>
</feature>
<dbReference type="EMBL" id="CP060811">
    <property type="protein sequence ID" value="QQN88039.1"/>
    <property type="molecule type" value="Genomic_DNA"/>
</dbReference>
<keyword evidence="1" id="KW-0812">Transmembrane</keyword>
<name>A0A7T7WI35_9GAMM</name>
<feature type="transmembrane region" description="Helical" evidence="1">
    <location>
        <begin position="6"/>
        <end position="26"/>
    </location>
</feature>
<feature type="transmembrane region" description="Helical" evidence="1">
    <location>
        <begin position="294"/>
        <end position="318"/>
    </location>
</feature>
<feature type="transmembrane region" description="Helical" evidence="1">
    <location>
        <begin position="139"/>
        <end position="171"/>
    </location>
</feature>
<gene>
    <name evidence="2" type="ORF">IAQ69_14655</name>
</gene>
<evidence type="ECO:0000256" key="1">
    <source>
        <dbReference type="SAM" id="Phobius"/>
    </source>
</evidence>
<keyword evidence="1" id="KW-1133">Transmembrane helix</keyword>